<name>A0A0P0JVF4_CVH22</name>
<accession>A0A0P0JVF4</accession>
<evidence type="ECO:0000313" key="2">
    <source>
        <dbReference type="Proteomes" id="UP000096398"/>
    </source>
</evidence>
<reference evidence="1 2" key="1">
    <citation type="journal article" date="2015" name="J. Virol.">
        <title>Evidence for an Ancestral Association of Human Coronavirus 229E with Bats.</title>
        <authorList>
            <person name="Corman V.M."/>
            <person name="Baldwin H.J."/>
            <person name="Fumie Tateno A."/>
            <person name="Melim Zerbinati R."/>
            <person name="Annan A."/>
            <person name="Owusu M."/>
            <person name="Nkrumah E.E."/>
            <person name="Maganga G.D."/>
            <person name="Oppong S."/>
            <person name="Adu-Sarkodie Y."/>
            <person name="Vallo P."/>
            <person name="da Silva Filho L.V."/>
            <person name="Leroy E.M."/>
            <person name="Thiel V."/>
            <person name="van der Hoek L."/>
            <person name="Poon L.L."/>
            <person name="Tschapka M."/>
            <person name="Drosten C."/>
            <person name="Drexler J.F."/>
        </authorList>
    </citation>
    <scope>NUCLEOTIDE SEQUENCE [LARGE SCALE GENOMIC DNA]</scope>
    <source>
        <strain evidence="1">BtCoV/KW2E-F56/Hip_cf._rub/GHA/2011</strain>
    </source>
</reference>
<protein>
    <submittedName>
        <fullName evidence="1">Orf8</fullName>
    </submittedName>
</protein>
<dbReference type="EMBL" id="KT253271">
    <property type="protein sequence ID" value="ALK28792.1"/>
    <property type="molecule type" value="Genomic_RNA"/>
</dbReference>
<proteinExistence type="predicted"/>
<dbReference type="Proteomes" id="UP000096398">
    <property type="component" value="Genome"/>
</dbReference>
<evidence type="ECO:0000313" key="1">
    <source>
        <dbReference type="EMBL" id="ALK28792.1"/>
    </source>
</evidence>
<sequence length="123" mass="13957">MKVVVILCFLVVGSFCLPLKEVNTHRVTAYKQILCDSYTSLGPCVTSPIMLTNTMILFNGDWVATRIKLQRIGDIVPKFSMEDHLQGNTAYSNPYGGFHYLLYMCRSGERLREILDGIRASKY</sequence>
<organism evidence="1 2">
    <name type="scientific">229E-related bat coronavirus</name>
    <dbReference type="NCBI Taxonomy" id="1739614"/>
    <lineage>
        <taxon>Viruses</taxon>
        <taxon>Riboviria</taxon>
        <taxon>Orthornavirae</taxon>
        <taxon>Pisuviricota</taxon>
        <taxon>Pisoniviricetes</taxon>
        <taxon>Nidovirales</taxon>
        <taxon>Cornidovirineae</taxon>
        <taxon>Coronaviridae</taxon>
        <taxon>Orthocoronavirinae</taxon>
        <taxon>Alphacoronavirus</taxon>
        <taxon>Duvinacovirus</taxon>
        <taxon>Alphacoronavirus chicagoense</taxon>
        <taxon>Human coronavirus 229E</taxon>
    </lineage>
</organism>